<dbReference type="GO" id="GO:0004725">
    <property type="term" value="F:protein tyrosine phosphatase activity"/>
    <property type="evidence" value="ECO:0007669"/>
    <property type="project" value="UniProtKB-EC"/>
</dbReference>
<dbReference type="PANTHER" id="PTHR45948">
    <property type="entry name" value="DUAL SPECIFICITY PROTEIN PHOSPHATASE DDB_G0269404-RELATED"/>
    <property type="match status" value="1"/>
</dbReference>
<dbReference type="InterPro" id="IPR000340">
    <property type="entry name" value="Dual-sp_phosphatase_cat-dom"/>
</dbReference>
<reference evidence="18" key="1">
    <citation type="submission" date="2022-08" db="UniProtKB">
        <authorList>
            <consortium name="EnsemblMetazoa"/>
        </authorList>
    </citation>
    <scope>IDENTIFICATION</scope>
    <source>
        <strain evidence="18">05x7-T-G4-1.051#20</strain>
    </source>
</reference>
<keyword evidence="5" id="KW-1003">Cell membrane</keyword>
<name>A0A8W8MUF3_MAGGI</name>
<feature type="region of interest" description="Disordered" evidence="15">
    <location>
        <begin position="198"/>
        <end position="238"/>
    </location>
</feature>
<organism evidence="18 19">
    <name type="scientific">Magallana gigas</name>
    <name type="common">Pacific oyster</name>
    <name type="synonym">Crassostrea gigas</name>
    <dbReference type="NCBI Taxonomy" id="29159"/>
    <lineage>
        <taxon>Eukaryota</taxon>
        <taxon>Metazoa</taxon>
        <taxon>Spiralia</taxon>
        <taxon>Lophotrochozoa</taxon>
        <taxon>Mollusca</taxon>
        <taxon>Bivalvia</taxon>
        <taxon>Autobranchia</taxon>
        <taxon>Pteriomorphia</taxon>
        <taxon>Ostreida</taxon>
        <taxon>Ostreoidea</taxon>
        <taxon>Ostreidae</taxon>
        <taxon>Magallana</taxon>
    </lineage>
</organism>
<evidence type="ECO:0000313" key="19">
    <source>
        <dbReference type="Proteomes" id="UP000005408"/>
    </source>
</evidence>
<dbReference type="PROSITE" id="PS50056">
    <property type="entry name" value="TYR_PHOSPHATASE_2"/>
    <property type="match status" value="1"/>
</dbReference>
<sequence length="238" mass="27013">MGNGMNRVLPGLYVGNFRDAKDSEQLKAYKITHIVSIHDFAKKLRDDIEYKCVLASDTPEQNLAQFFPECNDFIHEARVKGGNVLVHCLAGVSRSVTVTAAYMMTVTNYEWRDCLNAIRGARSYANPNFGFQRQLQNFGVEKLAAERERVKSMHEPVPYNDNEEMKHLLDAFHKFVLHGDPNRDDGLLNLPHKAYKDRPKAIHVNSDSEETQGASKSMDNQNNQSNETQNPQTVSQQT</sequence>
<dbReference type="GO" id="GO:0005886">
    <property type="term" value="C:plasma membrane"/>
    <property type="evidence" value="ECO:0007669"/>
    <property type="project" value="UniProtKB-SubCell"/>
</dbReference>
<dbReference type="SUPFAM" id="SSF52799">
    <property type="entry name" value="(Phosphotyrosine protein) phosphatases II"/>
    <property type="match status" value="1"/>
</dbReference>
<evidence type="ECO:0000256" key="11">
    <source>
        <dbReference type="ARBA" id="ARBA00047761"/>
    </source>
</evidence>
<dbReference type="FunFam" id="3.90.190.10:FF:000052">
    <property type="entry name" value="Dual specificity phosphatase 15"/>
    <property type="match status" value="1"/>
</dbReference>
<keyword evidence="10" id="KW-0449">Lipoprotein</keyword>
<dbReference type="PRINTS" id="PR01908">
    <property type="entry name" value="ADSPHPHTASE"/>
</dbReference>
<dbReference type="InterPro" id="IPR029021">
    <property type="entry name" value="Prot-tyrosine_phosphatase-like"/>
</dbReference>
<dbReference type="SMART" id="SM00195">
    <property type="entry name" value="DSPc"/>
    <property type="match status" value="1"/>
</dbReference>
<keyword evidence="9" id="KW-0472">Membrane</keyword>
<comment type="catalytic activity">
    <reaction evidence="12">
        <text>O-phospho-L-threonyl-[protein] + H2O = L-threonyl-[protein] + phosphate</text>
        <dbReference type="Rhea" id="RHEA:47004"/>
        <dbReference type="Rhea" id="RHEA-COMP:11060"/>
        <dbReference type="Rhea" id="RHEA-COMP:11605"/>
        <dbReference type="ChEBI" id="CHEBI:15377"/>
        <dbReference type="ChEBI" id="CHEBI:30013"/>
        <dbReference type="ChEBI" id="CHEBI:43474"/>
        <dbReference type="ChEBI" id="CHEBI:61977"/>
        <dbReference type="EC" id="3.1.3.16"/>
    </reaction>
</comment>
<evidence type="ECO:0000256" key="1">
    <source>
        <dbReference type="ARBA" id="ARBA00004342"/>
    </source>
</evidence>
<dbReference type="EC" id="3.1.3.16" evidence="4"/>
<keyword evidence="6" id="KW-0519">Myristate</keyword>
<dbReference type="Pfam" id="PF00782">
    <property type="entry name" value="DSPc"/>
    <property type="match status" value="1"/>
</dbReference>
<accession>A0A8W8MUF3</accession>
<dbReference type="Gene3D" id="3.90.190.10">
    <property type="entry name" value="Protein tyrosine phosphatase superfamily"/>
    <property type="match status" value="1"/>
</dbReference>
<dbReference type="AlphaFoldDB" id="A0A8W8MUF3"/>
<evidence type="ECO:0000256" key="5">
    <source>
        <dbReference type="ARBA" id="ARBA00022475"/>
    </source>
</evidence>
<comment type="catalytic activity">
    <reaction evidence="11">
        <text>O-phospho-L-seryl-[protein] + H2O = L-seryl-[protein] + phosphate</text>
        <dbReference type="Rhea" id="RHEA:20629"/>
        <dbReference type="Rhea" id="RHEA-COMP:9863"/>
        <dbReference type="Rhea" id="RHEA-COMP:11604"/>
        <dbReference type="ChEBI" id="CHEBI:15377"/>
        <dbReference type="ChEBI" id="CHEBI:29999"/>
        <dbReference type="ChEBI" id="CHEBI:43474"/>
        <dbReference type="ChEBI" id="CHEBI:83421"/>
        <dbReference type="EC" id="3.1.3.16"/>
    </reaction>
</comment>
<feature type="domain" description="Tyrosine-protein phosphatase" evidence="16">
    <location>
        <begin position="4"/>
        <end position="144"/>
    </location>
</feature>
<evidence type="ECO:0000256" key="2">
    <source>
        <dbReference type="ARBA" id="ARBA00008601"/>
    </source>
</evidence>
<evidence type="ECO:0000256" key="15">
    <source>
        <dbReference type="SAM" id="MobiDB-lite"/>
    </source>
</evidence>
<comment type="subcellular location">
    <subcellularLocation>
        <location evidence="1">Cell membrane</location>
        <topology evidence="1">Lipid-anchor</topology>
        <orientation evidence="1">Cytoplasmic side</orientation>
    </subcellularLocation>
</comment>
<keyword evidence="8" id="KW-0904">Protein phosphatase</keyword>
<dbReference type="EC" id="3.1.3.48" evidence="3"/>
<dbReference type="GO" id="GO:0004722">
    <property type="term" value="F:protein serine/threonine phosphatase activity"/>
    <property type="evidence" value="ECO:0007669"/>
    <property type="project" value="UniProtKB-EC"/>
</dbReference>
<dbReference type="Proteomes" id="UP000005408">
    <property type="component" value="Unassembled WGS sequence"/>
</dbReference>
<evidence type="ECO:0000256" key="14">
    <source>
        <dbReference type="ARBA" id="ARBA00068799"/>
    </source>
</evidence>
<dbReference type="GO" id="GO:0005829">
    <property type="term" value="C:cytosol"/>
    <property type="evidence" value="ECO:0007669"/>
    <property type="project" value="TreeGrafter"/>
</dbReference>
<protein>
    <recommendedName>
        <fullName evidence="14">Dual specificity protein phosphatase 15</fullName>
        <ecNumber evidence="4">3.1.3.16</ecNumber>
        <ecNumber evidence="3">3.1.3.48</ecNumber>
    </recommendedName>
</protein>
<evidence type="ECO:0000259" key="16">
    <source>
        <dbReference type="PROSITE" id="PS50054"/>
    </source>
</evidence>
<dbReference type="GO" id="GO:0007165">
    <property type="term" value="P:signal transduction"/>
    <property type="evidence" value="ECO:0007669"/>
    <property type="project" value="TreeGrafter"/>
</dbReference>
<evidence type="ECO:0000256" key="8">
    <source>
        <dbReference type="ARBA" id="ARBA00022912"/>
    </source>
</evidence>
<comment type="catalytic activity">
    <reaction evidence="13">
        <text>O-phospho-L-tyrosyl-[protein] + H2O = L-tyrosyl-[protein] + phosphate</text>
        <dbReference type="Rhea" id="RHEA:10684"/>
        <dbReference type="Rhea" id="RHEA-COMP:10136"/>
        <dbReference type="Rhea" id="RHEA-COMP:20101"/>
        <dbReference type="ChEBI" id="CHEBI:15377"/>
        <dbReference type="ChEBI" id="CHEBI:43474"/>
        <dbReference type="ChEBI" id="CHEBI:46858"/>
        <dbReference type="ChEBI" id="CHEBI:61978"/>
        <dbReference type="EC" id="3.1.3.48"/>
    </reaction>
</comment>
<dbReference type="EnsemblMetazoa" id="G35104.3">
    <property type="protein sequence ID" value="G35104.3:cds"/>
    <property type="gene ID" value="G35104"/>
</dbReference>
<evidence type="ECO:0000256" key="9">
    <source>
        <dbReference type="ARBA" id="ARBA00023136"/>
    </source>
</evidence>
<keyword evidence="19" id="KW-1185">Reference proteome</keyword>
<evidence type="ECO:0000259" key="17">
    <source>
        <dbReference type="PROSITE" id="PS50056"/>
    </source>
</evidence>
<evidence type="ECO:0000256" key="13">
    <source>
        <dbReference type="ARBA" id="ARBA00051722"/>
    </source>
</evidence>
<dbReference type="InterPro" id="IPR020422">
    <property type="entry name" value="TYR_PHOSPHATASE_DUAL_dom"/>
</dbReference>
<proteinExistence type="inferred from homology"/>
<evidence type="ECO:0000256" key="4">
    <source>
        <dbReference type="ARBA" id="ARBA00013081"/>
    </source>
</evidence>
<dbReference type="PANTHER" id="PTHR45948:SF2">
    <property type="entry name" value="DUAL SPECIFICITY PROTEIN PHOSPHATASE"/>
    <property type="match status" value="1"/>
</dbReference>
<evidence type="ECO:0000313" key="18">
    <source>
        <dbReference type="EnsemblMetazoa" id="G35104.3:cds"/>
    </source>
</evidence>
<evidence type="ECO:0000256" key="10">
    <source>
        <dbReference type="ARBA" id="ARBA00023288"/>
    </source>
</evidence>
<dbReference type="CDD" id="cd14519">
    <property type="entry name" value="DSP_DUSP22_15"/>
    <property type="match status" value="1"/>
</dbReference>
<evidence type="ECO:0000256" key="12">
    <source>
        <dbReference type="ARBA" id="ARBA00048336"/>
    </source>
</evidence>
<evidence type="ECO:0000256" key="6">
    <source>
        <dbReference type="ARBA" id="ARBA00022707"/>
    </source>
</evidence>
<evidence type="ECO:0000256" key="3">
    <source>
        <dbReference type="ARBA" id="ARBA00013064"/>
    </source>
</evidence>
<feature type="compositionally biased region" description="Polar residues" evidence="15">
    <location>
        <begin position="211"/>
        <end position="238"/>
    </location>
</feature>
<keyword evidence="7" id="KW-0378">Hydrolase</keyword>
<comment type="similarity">
    <text evidence="2">Belongs to the protein-tyrosine phosphatase family. Non-receptor class dual specificity subfamily.</text>
</comment>
<dbReference type="PROSITE" id="PS50054">
    <property type="entry name" value="TYR_PHOSPHATASE_DUAL"/>
    <property type="match status" value="1"/>
</dbReference>
<evidence type="ECO:0000256" key="7">
    <source>
        <dbReference type="ARBA" id="ARBA00022801"/>
    </source>
</evidence>
<dbReference type="InterPro" id="IPR000387">
    <property type="entry name" value="Tyr_Pase_dom"/>
</dbReference>
<feature type="domain" description="Tyrosine specific protein phosphatases" evidence="17">
    <location>
        <begin position="64"/>
        <end position="122"/>
    </location>
</feature>